<accession>A0ABS0PC22</accession>
<name>A0ABS0PC22_9BRAD</name>
<protein>
    <recommendedName>
        <fullName evidence="3">Ferritin/DPS protein domain-containing protein</fullName>
    </recommendedName>
</protein>
<proteinExistence type="predicted"/>
<organism evidence="1 2">
    <name type="scientific">Bradyrhizobium diversitatis</name>
    <dbReference type="NCBI Taxonomy" id="2755406"/>
    <lineage>
        <taxon>Bacteria</taxon>
        <taxon>Pseudomonadati</taxon>
        <taxon>Pseudomonadota</taxon>
        <taxon>Alphaproteobacteria</taxon>
        <taxon>Hyphomicrobiales</taxon>
        <taxon>Nitrobacteraceae</taxon>
        <taxon>Bradyrhizobium</taxon>
    </lineage>
</organism>
<keyword evidence="2" id="KW-1185">Reference proteome</keyword>
<evidence type="ECO:0000313" key="2">
    <source>
        <dbReference type="Proteomes" id="UP001194539"/>
    </source>
</evidence>
<dbReference type="EMBL" id="JACEGD010000038">
    <property type="protein sequence ID" value="MBH5390847.1"/>
    <property type="molecule type" value="Genomic_DNA"/>
</dbReference>
<evidence type="ECO:0000313" key="1">
    <source>
        <dbReference type="EMBL" id="MBH5390847.1"/>
    </source>
</evidence>
<gene>
    <name evidence="1" type="ORF">H1B27_31920</name>
</gene>
<dbReference type="RefSeq" id="WP_197968781.1">
    <property type="nucleotide sequence ID" value="NZ_JACEGD010000038.1"/>
</dbReference>
<sequence length="161" mass="18080">MNNSLPRLIDGMIATLRREVLPNLEGEFARGQAIGIIYMLNSIQRRASWSNRFFQEQLIAFSKASKELQAMAGELPGAPLPGVTNIPDLPDEGALEARRNAGDEQLCHMIDWLAERRDSLPAGVVAQVETILDNYLNRQLKWDIETSAKPMFTEISRGRED</sequence>
<reference evidence="1 2" key="1">
    <citation type="submission" date="2020-07" db="EMBL/GenBank/DDBJ databases">
        <title>Bradyrhizobium diversity isolated from nodules of indigenous legumes of Western Australia.</title>
        <authorList>
            <person name="Klepa M.S."/>
        </authorList>
    </citation>
    <scope>NUCLEOTIDE SEQUENCE [LARGE SCALE GENOMIC DNA]</scope>
    <source>
        <strain evidence="1 2">CNPSo 4019</strain>
    </source>
</reference>
<comment type="caution">
    <text evidence="1">The sequence shown here is derived from an EMBL/GenBank/DDBJ whole genome shotgun (WGS) entry which is preliminary data.</text>
</comment>
<evidence type="ECO:0008006" key="3">
    <source>
        <dbReference type="Google" id="ProtNLM"/>
    </source>
</evidence>
<dbReference type="Proteomes" id="UP001194539">
    <property type="component" value="Unassembled WGS sequence"/>
</dbReference>